<reference evidence="1" key="1">
    <citation type="submission" date="2014-11" db="EMBL/GenBank/DDBJ databases">
        <authorList>
            <person name="Amaro Gonzalez C."/>
        </authorList>
    </citation>
    <scope>NUCLEOTIDE SEQUENCE</scope>
</reference>
<accession>A0A0E9T422</accession>
<dbReference type="EMBL" id="GBXM01061169">
    <property type="protein sequence ID" value="JAH47408.1"/>
    <property type="molecule type" value="Transcribed_RNA"/>
</dbReference>
<protein>
    <submittedName>
        <fullName evidence="1">Uncharacterized protein</fullName>
    </submittedName>
</protein>
<reference evidence="1" key="2">
    <citation type="journal article" date="2015" name="Fish Shellfish Immunol.">
        <title>Early steps in the European eel (Anguilla anguilla)-Vibrio vulnificus interaction in the gills: Role of the RtxA13 toxin.</title>
        <authorList>
            <person name="Callol A."/>
            <person name="Pajuelo D."/>
            <person name="Ebbesson L."/>
            <person name="Teles M."/>
            <person name="MacKenzie S."/>
            <person name="Amaro C."/>
        </authorList>
    </citation>
    <scope>NUCLEOTIDE SEQUENCE</scope>
</reference>
<sequence length="26" mass="2753">MSPCSFKSHSKAFTSAIHLLCTATSP</sequence>
<name>A0A0E9T422_ANGAN</name>
<proteinExistence type="predicted"/>
<dbReference type="AlphaFoldDB" id="A0A0E9T422"/>
<evidence type="ECO:0000313" key="1">
    <source>
        <dbReference type="EMBL" id="JAH47408.1"/>
    </source>
</evidence>
<organism evidence="1">
    <name type="scientific">Anguilla anguilla</name>
    <name type="common">European freshwater eel</name>
    <name type="synonym">Muraena anguilla</name>
    <dbReference type="NCBI Taxonomy" id="7936"/>
    <lineage>
        <taxon>Eukaryota</taxon>
        <taxon>Metazoa</taxon>
        <taxon>Chordata</taxon>
        <taxon>Craniata</taxon>
        <taxon>Vertebrata</taxon>
        <taxon>Euteleostomi</taxon>
        <taxon>Actinopterygii</taxon>
        <taxon>Neopterygii</taxon>
        <taxon>Teleostei</taxon>
        <taxon>Anguilliformes</taxon>
        <taxon>Anguillidae</taxon>
        <taxon>Anguilla</taxon>
    </lineage>
</organism>